<dbReference type="HOGENOM" id="CLU_2264605_0_0_1"/>
<accession>B6H1A5</accession>
<name>B6H1A5_PENRW</name>
<reference evidence="1 2" key="1">
    <citation type="journal article" date="2008" name="Nat. Biotechnol.">
        <title>Genome sequencing and analysis of the filamentous fungus Penicillium chrysogenum.</title>
        <authorList>
            <person name="van den Berg M.A."/>
            <person name="Albang R."/>
            <person name="Albermann K."/>
            <person name="Badger J.H."/>
            <person name="Daran J.-M."/>
            <person name="Driessen A.J.M."/>
            <person name="Garcia-Estrada C."/>
            <person name="Fedorova N.D."/>
            <person name="Harris D.M."/>
            <person name="Heijne W.H.M."/>
            <person name="Joardar V.S."/>
            <person name="Kiel J.A.K.W."/>
            <person name="Kovalchuk A."/>
            <person name="Martin J.F."/>
            <person name="Nierman W.C."/>
            <person name="Nijland J.G."/>
            <person name="Pronk J.T."/>
            <person name="Roubos J.A."/>
            <person name="van der Klei I.J."/>
            <person name="van Peij N.N.M.E."/>
            <person name="Veenhuis M."/>
            <person name="von Doehren H."/>
            <person name="Wagner C."/>
            <person name="Wortman J.R."/>
            <person name="Bovenberg R.A.L."/>
        </authorList>
    </citation>
    <scope>NUCLEOTIDE SEQUENCE [LARGE SCALE GENOMIC DNA]</scope>
    <source>
        <strain evidence="2">ATCC 28089 / DSM 1075 / NRRL 1951 / Wisconsin 54-1255</strain>
    </source>
</reference>
<evidence type="ECO:0000313" key="1">
    <source>
        <dbReference type="EMBL" id="CAP91254.1"/>
    </source>
</evidence>
<proteinExistence type="predicted"/>
<keyword evidence="2" id="KW-1185">Reference proteome</keyword>
<dbReference type="VEuPathDB" id="FungiDB:PCH_Pc13g01850"/>
<protein>
    <submittedName>
        <fullName evidence="1">Uncharacterized protein</fullName>
    </submittedName>
</protein>
<organism evidence="1 2">
    <name type="scientific">Penicillium rubens (strain ATCC 28089 / DSM 1075 / NRRL 1951 / Wisconsin 54-1255)</name>
    <name type="common">Penicillium chrysogenum</name>
    <dbReference type="NCBI Taxonomy" id="500485"/>
    <lineage>
        <taxon>Eukaryota</taxon>
        <taxon>Fungi</taxon>
        <taxon>Dikarya</taxon>
        <taxon>Ascomycota</taxon>
        <taxon>Pezizomycotina</taxon>
        <taxon>Eurotiomycetes</taxon>
        <taxon>Eurotiomycetidae</taxon>
        <taxon>Eurotiales</taxon>
        <taxon>Aspergillaceae</taxon>
        <taxon>Penicillium</taxon>
        <taxon>Penicillium chrysogenum species complex</taxon>
    </lineage>
</organism>
<dbReference type="AlphaFoldDB" id="B6H1A5"/>
<dbReference type="EMBL" id="AM920428">
    <property type="protein sequence ID" value="CAP91254.1"/>
    <property type="molecule type" value="Genomic_DNA"/>
</dbReference>
<evidence type="ECO:0000313" key="2">
    <source>
        <dbReference type="Proteomes" id="UP000000724"/>
    </source>
</evidence>
<sequence length="103" mass="11271">MAGRAIYWLAQRFVLFTAENSATGRSFGSAALSGSFEFGEIPVADDLRTSYWELTMGLYIACGVYSGHETRGYGAYARVALTPGLSDGFNYHPRGQRGAQFKK</sequence>
<dbReference type="Proteomes" id="UP000000724">
    <property type="component" value="Contig Pc00c13"/>
</dbReference>
<gene>
    <name evidence="1" type="ORF">Pc13g01850</name>
    <name evidence="1" type="ORF">PCH_Pc13g01850</name>
</gene>